<dbReference type="GO" id="GO:0003700">
    <property type="term" value="F:DNA-binding transcription factor activity"/>
    <property type="evidence" value="ECO:0007669"/>
    <property type="project" value="InterPro"/>
</dbReference>
<feature type="compositionally biased region" description="Basic and acidic residues" evidence="6">
    <location>
        <begin position="79"/>
        <end position="90"/>
    </location>
</feature>
<feature type="compositionally biased region" description="Low complexity" evidence="6">
    <location>
        <begin position="66"/>
        <end position="77"/>
    </location>
</feature>
<feature type="region of interest" description="Disordered" evidence="6">
    <location>
        <begin position="1"/>
        <end position="20"/>
    </location>
</feature>
<dbReference type="PROSITE" id="PS51032">
    <property type="entry name" value="AP2_ERF"/>
    <property type="match status" value="1"/>
</dbReference>
<dbReference type="GO" id="GO:0005634">
    <property type="term" value="C:nucleus"/>
    <property type="evidence" value="ECO:0007669"/>
    <property type="project" value="UniProtKB-SubCell"/>
</dbReference>
<evidence type="ECO:0000259" key="7">
    <source>
        <dbReference type="PROSITE" id="PS51032"/>
    </source>
</evidence>
<dbReference type="EMBL" id="HBIJ01002392">
    <property type="protein sequence ID" value="CAE0360910.1"/>
    <property type="molecule type" value="Transcribed_RNA"/>
</dbReference>
<organism evidence="8">
    <name type="scientific">Aureoumbra lagunensis</name>
    <dbReference type="NCBI Taxonomy" id="44058"/>
    <lineage>
        <taxon>Eukaryota</taxon>
        <taxon>Sar</taxon>
        <taxon>Stramenopiles</taxon>
        <taxon>Ochrophyta</taxon>
        <taxon>Pelagophyceae</taxon>
        <taxon>Pelagomonadales</taxon>
        <taxon>Aureoumbra</taxon>
    </lineage>
</organism>
<proteinExistence type="predicted"/>
<dbReference type="GO" id="GO:0003677">
    <property type="term" value="F:DNA binding"/>
    <property type="evidence" value="ECO:0007669"/>
    <property type="project" value="UniProtKB-KW"/>
</dbReference>
<dbReference type="InterPro" id="IPR016177">
    <property type="entry name" value="DNA-bd_dom_sf"/>
</dbReference>
<comment type="subcellular location">
    <subcellularLocation>
        <location evidence="1">Nucleus</location>
    </subcellularLocation>
</comment>
<dbReference type="AlphaFoldDB" id="A0A7S3JS60"/>
<dbReference type="PANTHER" id="PTHR31677">
    <property type="entry name" value="AP2 DOMAIN CLASS TRANSCRIPTION FACTOR"/>
    <property type="match status" value="1"/>
</dbReference>
<evidence type="ECO:0000256" key="3">
    <source>
        <dbReference type="ARBA" id="ARBA00023125"/>
    </source>
</evidence>
<dbReference type="SMART" id="SM00380">
    <property type="entry name" value="AP2"/>
    <property type="match status" value="1"/>
</dbReference>
<gene>
    <name evidence="8" type="ORF">ALAG00032_LOCUS1642</name>
</gene>
<keyword evidence="5" id="KW-0539">Nucleus</keyword>
<name>A0A7S3JS60_9STRA</name>
<evidence type="ECO:0000256" key="2">
    <source>
        <dbReference type="ARBA" id="ARBA00023015"/>
    </source>
</evidence>
<keyword evidence="3" id="KW-0238">DNA-binding</keyword>
<keyword evidence="2" id="KW-0805">Transcription regulation</keyword>
<feature type="region of interest" description="Disordered" evidence="6">
    <location>
        <begin position="54"/>
        <end position="90"/>
    </location>
</feature>
<sequence length="204" mass="22940">MSARRQRLKPKRLSTENPTYEKELKQAIALSLQETDPTTKTQLQLISEFPKTNKITTTITKKRKSTSSSRSKSPKISRTTHEEKPPEFERTKYKGVVRSLATGQYRASVSRKVRGGAEICLGWFATALEAAIAADEAARRLHGDSAVTNFEAPPGLPLFYAPLRTGRSKATLRPPTWYETELEALFCDCVTKKIDDTNNQHENQ</sequence>
<accession>A0A7S3JS60</accession>
<dbReference type="PANTHER" id="PTHR31677:SF75">
    <property type="entry name" value="ETHYLENE-RESPONSIVE TRANSCRIPTION FACTOR ERF084"/>
    <property type="match status" value="1"/>
</dbReference>
<feature type="compositionally biased region" description="Basic residues" evidence="6">
    <location>
        <begin position="1"/>
        <end position="12"/>
    </location>
</feature>
<dbReference type="Gene3D" id="3.30.730.10">
    <property type="entry name" value="AP2/ERF domain"/>
    <property type="match status" value="1"/>
</dbReference>
<dbReference type="InterPro" id="IPR001471">
    <property type="entry name" value="AP2/ERF_dom"/>
</dbReference>
<evidence type="ECO:0000256" key="4">
    <source>
        <dbReference type="ARBA" id="ARBA00023163"/>
    </source>
</evidence>
<feature type="domain" description="AP2/ERF" evidence="7">
    <location>
        <begin position="92"/>
        <end position="151"/>
    </location>
</feature>
<evidence type="ECO:0000313" key="8">
    <source>
        <dbReference type="EMBL" id="CAE0360910.1"/>
    </source>
</evidence>
<dbReference type="SUPFAM" id="SSF54171">
    <property type="entry name" value="DNA-binding domain"/>
    <property type="match status" value="1"/>
</dbReference>
<evidence type="ECO:0000256" key="1">
    <source>
        <dbReference type="ARBA" id="ARBA00004123"/>
    </source>
</evidence>
<dbReference type="InterPro" id="IPR036955">
    <property type="entry name" value="AP2/ERF_dom_sf"/>
</dbReference>
<keyword evidence="4" id="KW-0804">Transcription</keyword>
<evidence type="ECO:0000256" key="5">
    <source>
        <dbReference type="ARBA" id="ARBA00023242"/>
    </source>
</evidence>
<reference evidence="8" key="1">
    <citation type="submission" date="2021-01" db="EMBL/GenBank/DDBJ databases">
        <authorList>
            <person name="Corre E."/>
            <person name="Pelletier E."/>
            <person name="Niang G."/>
            <person name="Scheremetjew M."/>
            <person name="Finn R."/>
            <person name="Kale V."/>
            <person name="Holt S."/>
            <person name="Cochrane G."/>
            <person name="Meng A."/>
            <person name="Brown T."/>
            <person name="Cohen L."/>
        </authorList>
    </citation>
    <scope>NUCLEOTIDE SEQUENCE</scope>
    <source>
        <strain evidence="8">CCMP1510</strain>
    </source>
</reference>
<evidence type="ECO:0000256" key="6">
    <source>
        <dbReference type="SAM" id="MobiDB-lite"/>
    </source>
</evidence>
<protein>
    <recommendedName>
        <fullName evidence="7">AP2/ERF domain-containing protein</fullName>
    </recommendedName>
</protein>